<evidence type="ECO:0000256" key="6">
    <source>
        <dbReference type="RuleBase" id="RU000682"/>
    </source>
</evidence>
<protein>
    <submittedName>
        <fullName evidence="9">Homeobox protein Hox-A3</fullName>
    </submittedName>
</protein>
<dbReference type="EMBL" id="LNIX01000004">
    <property type="protein sequence ID" value="OXA55351.1"/>
    <property type="molecule type" value="Genomic_DNA"/>
</dbReference>
<keyword evidence="2 5" id="KW-0238">DNA-binding</keyword>
<dbReference type="FunFam" id="1.10.10.60:FF:000176">
    <property type="entry name" value="pancreas/duodenum homeobox protein 1"/>
    <property type="match status" value="1"/>
</dbReference>
<dbReference type="GO" id="GO:0000978">
    <property type="term" value="F:RNA polymerase II cis-regulatory region sequence-specific DNA binding"/>
    <property type="evidence" value="ECO:0007669"/>
    <property type="project" value="TreeGrafter"/>
</dbReference>
<reference evidence="9 10" key="1">
    <citation type="submission" date="2015-12" db="EMBL/GenBank/DDBJ databases">
        <title>The genome of Folsomia candida.</title>
        <authorList>
            <person name="Faddeeva A."/>
            <person name="Derks M.F."/>
            <person name="Anvar Y."/>
            <person name="Smit S."/>
            <person name="Van Straalen N."/>
            <person name="Roelofs D."/>
        </authorList>
    </citation>
    <scope>NUCLEOTIDE SEQUENCE [LARGE SCALE GENOMIC DNA]</scope>
    <source>
        <strain evidence="9 10">VU population</strain>
        <tissue evidence="9">Whole body</tissue>
    </source>
</reference>
<dbReference type="OMA" id="SATYNEC"/>
<dbReference type="AlphaFoldDB" id="A0A226EEU8"/>
<feature type="DNA-binding region" description="Homeobox" evidence="5">
    <location>
        <begin position="178"/>
        <end position="237"/>
    </location>
</feature>
<feature type="domain" description="Homeobox" evidence="8">
    <location>
        <begin position="176"/>
        <end position="236"/>
    </location>
</feature>
<evidence type="ECO:0000313" key="10">
    <source>
        <dbReference type="Proteomes" id="UP000198287"/>
    </source>
</evidence>
<name>A0A226EEU8_FOLCA</name>
<dbReference type="OrthoDB" id="6159439at2759"/>
<dbReference type="InterPro" id="IPR017970">
    <property type="entry name" value="Homeobox_CS"/>
</dbReference>
<feature type="region of interest" description="Disordered" evidence="7">
    <location>
        <begin position="1"/>
        <end position="34"/>
    </location>
</feature>
<proteinExistence type="predicted"/>
<dbReference type="GO" id="GO:0005634">
    <property type="term" value="C:nucleus"/>
    <property type="evidence" value="ECO:0007669"/>
    <property type="project" value="UniProtKB-SubCell"/>
</dbReference>
<gene>
    <name evidence="9" type="ORF">Fcan01_09057</name>
</gene>
<dbReference type="GO" id="GO:0000981">
    <property type="term" value="F:DNA-binding transcription factor activity, RNA polymerase II-specific"/>
    <property type="evidence" value="ECO:0007669"/>
    <property type="project" value="InterPro"/>
</dbReference>
<feature type="compositionally biased region" description="Low complexity" evidence="7">
    <location>
        <begin position="264"/>
        <end position="278"/>
    </location>
</feature>
<keyword evidence="10" id="KW-1185">Reference proteome</keyword>
<comment type="caution">
    <text evidence="9">The sequence shown here is derived from an EMBL/GenBank/DDBJ whole genome shotgun (WGS) entry which is preliminary data.</text>
</comment>
<dbReference type="InterPro" id="IPR020479">
    <property type="entry name" value="HD_metazoa"/>
</dbReference>
<dbReference type="CDD" id="cd00086">
    <property type="entry name" value="homeodomain"/>
    <property type="match status" value="1"/>
</dbReference>
<dbReference type="InterPro" id="IPR009057">
    <property type="entry name" value="Homeodomain-like_sf"/>
</dbReference>
<evidence type="ECO:0000256" key="5">
    <source>
        <dbReference type="PROSITE-ProRule" id="PRU00108"/>
    </source>
</evidence>
<feature type="region of interest" description="Disordered" evidence="7">
    <location>
        <begin position="236"/>
        <end position="325"/>
    </location>
</feature>
<keyword evidence="3 5" id="KW-0371">Homeobox</keyword>
<dbReference type="STRING" id="158441.A0A226EEU8"/>
<dbReference type="SUPFAM" id="SSF46689">
    <property type="entry name" value="Homeodomain-like"/>
    <property type="match status" value="1"/>
</dbReference>
<accession>A0A226EEU8</accession>
<feature type="compositionally biased region" description="Low complexity" evidence="7">
    <location>
        <begin position="161"/>
        <end position="171"/>
    </location>
</feature>
<dbReference type="PANTHER" id="PTHR45664:SF18">
    <property type="entry name" value="HOMEOBOX PROTEIN HOX3"/>
    <property type="match status" value="1"/>
</dbReference>
<feature type="compositionally biased region" description="Polar residues" evidence="7">
    <location>
        <begin position="14"/>
        <end position="28"/>
    </location>
</feature>
<evidence type="ECO:0000256" key="7">
    <source>
        <dbReference type="SAM" id="MobiDB-lite"/>
    </source>
</evidence>
<dbReference type="Proteomes" id="UP000198287">
    <property type="component" value="Unassembled WGS sequence"/>
</dbReference>
<dbReference type="PROSITE" id="PS00027">
    <property type="entry name" value="HOMEOBOX_1"/>
    <property type="match status" value="1"/>
</dbReference>
<evidence type="ECO:0000256" key="2">
    <source>
        <dbReference type="ARBA" id="ARBA00023125"/>
    </source>
</evidence>
<sequence>MSSSDNRLHHQHHVTTTPASSQSPSVIKNNLLPPPPPVDTEFYCDSSTLHHQFEPVPPQPPQGYQWSSRCGDPILTSASSASISSIVATAAAKAQIDVGNFLPVFAPESSETGGGGGGHHLLGSEAWRWPPPPVSAGGGGSSPPLATGPLPLLHDQVKSCQQQQATSSSSTEGGDHPTKRARTAYTSAQLVELEKEFHYNRYLCRPRRIEMASLLSLTERQIKIWFQNRRMKYKKELKSPNSSSSQGGKGDCCGGSGSPPPPLKQGSPSSPPHSACSSNTNSPQSGCQHASCYKNTTTTTTTLPPSPQKSEVSGYNSPRDEHVVEGCGGFNGDVDTIDLPLPQQPGSEYCPPIPSFQSRFGDFYHHHYSSEFGGGFQNLRQTLPPPPTYYQTMAHTNNIYPPPPMYTNNNNNNSTANKMTTDGDTWTNLDGASTTSVLLDGRNNAYDPFHFGSGGTADPAFYGESGVDLIRPMSHLWAPFRSASLLETSGEGEIGGQPLLQVQLQQHPHPHNNAQQYRDNNNAVGGGGDLEEGATLINL</sequence>
<keyword evidence="4 5" id="KW-0539">Nucleus</keyword>
<dbReference type="PROSITE" id="PS50071">
    <property type="entry name" value="HOMEOBOX_2"/>
    <property type="match status" value="1"/>
</dbReference>
<dbReference type="Gene3D" id="1.10.10.60">
    <property type="entry name" value="Homeodomain-like"/>
    <property type="match status" value="1"/>
</dbReference>
<feature type="compositionally biased region" description="Polar residues" evidence="7">
    <location>
        <begin position="279"/>
        <end position="288"/>
    </location>
</feature>
<dbReference type="PRINTS" id="PR00024">
    <property type="entry name" value="HOMEOBOX"/>
</dbReference>
<dbReference type="GO" id="GO:0048513">
    <property type="term" value="P:animal organ development"/>
    <property type="evidence" value="ECO:0007669"/>
    <property type="project" value="UniProtKB-ARBA"/>
</dbReference>
<dbReference type="InterPro" id="IPR001356">
    <property type="entry name" value="HD"/>
</dbReference>
<feature type="compositionally biased region" description="Low complexity" evidence="7">
    <location>
        <begin position="142"/>
        <end position="153"/>
    </location>
</feature>
<dbReference type="SMART" id="SM00389">
    <property type="entry name" value="HOX"/>
    <property type="match status" value="1"/>
</dbReference>
<feature type="region of interest" description="Disordered" evidence="7">
    <location>
        <begin position="109"/>
        <end position="179"/>
    </location>
</feature>
<comment type="subcellular location">
    <subcellularLocation>
        <location evidence="1 5 6">Nucleus</location>
    </subcellularLocation>
</comment>
<evidence type="ECO:0000259" key="8">
    <source>
        <dbReference type="PROSITE" id="PS50071"/>
    </source>
</evidence>
<dbReference type="Pfam" id="PF00046">
    <property type="entry name" value="Homeodomain"/>
    <property type="match status" value="1"/>
</dbReference>
<evidence type="ECO:0000313" key="9">
    <source>
        <dbReference type="EMBL" id="OXA55351.1"/>
    </source>
</evidence>
<dbReference type="PANTHER" id="PTHR45664">
    <property type="entry name" value="PROTEIN ZERKNUELLT 1-RELATED"/>
    <property type="match status" value="1"/>
</dbReference>
<evidence type="ECO:0000256" key="3">
    <source>
        <dbReference type="ARBA" id="ARBA00023155"/>
    </source>
</evidence>
<organism evidence="9 10">
    <name type="scientific">Folsomia candida</name>
    <name type="common">Springtail</name>
    <dbReference type="NCBI Taxonomy" id="158441"/>
    <lineage>
        <taxon>Eukaryota</taxon>
        <taxon>Metazoa</taxon>
        <taxon>Ecdysozoa</taxon>
        <taxon>Arthropoda</taxon>
        <taxon>Hexapoda</taxon>
        <taxon>Collembola</taxon>
        <taxon>Entomobryomorpha</taxon>
        <taxon>Isotomoidea</taxon>
        <taxon>Isotomidae</taxon>
        <taxon>Proisotominae</taxon>
        <taxon>Folsomia</taxon>
    </lineage>
</organism>
<evidence type="ECO:0000256" key="1">
    <source>
        <dbReference type="ARBA" id="ARBA00004123"/>
    </source>
</evidence>
<feature type="compositionally biased region" description="Gly residues" evidence="7">
    <location>
        <begin position="247"/>
        <end position="257"/>
    </location>
</feature>
<evidence type="ECO:0000256" key="4">
    <source>
        <dbReference type="ARBA" id="ARBA00023242"/>
    </source>
</evidence>